<dbReference type="InterPro" id="IPR050072">
    <property type="entry name" value="Peptidase_M20A"/>
</dbReference>
<proteinExistence type="inferred from homology"/>
<evidence type="ECO:0000256" key="3">
    <source>
        <dbReference type="ARBA" id="ARBA00006247"/>
    </source>
</evidence>
<keyword evidence="5" id="KW-0378">Hydrolase</keyword>
<keyword evidence="7" id="KW-0170">Cobalt</keyword>
<keyword evidence="6" id="KW-0862">Zinc</keyword>
<dbReference type="SUPFAM" id="SSF53187">
    <property type="entry name" value="Zn-dependent exopeptidases"/>
    <property type="match status" value="1"/>
</dbReference>
<dbReference type="Pfam" id="PF01546">
    <property type="entry name" value="Peptidase_M20"/>
    <property type="match status" value="1"/>
</dbReference>
<evidence type="ECO:0000256" key="7">
    <source>
        <dbReference type="ARBA" id="ARBA00023285"/>
    </source>
</evidence>
<dbReference type="Gene3D" id="3.40.630.10">
    <property type="entry name" value="Zn peptidases"/>
    <property type="match status" value="2"/>
</dbReference>
<comment type="similarity">
    <text evidence="3">Belongs to the peptidase M20A family.</text>
</comment>
<evidence type="ECO:0000256" key="5">
    <source>
        <dbReference type="ARBA" id="ARBA00022801"/>
    </source>
</evidence>
<evidence type="ECO:0000256" key="1">
    <source>
        <dbReference type="ARBA" id="ARBA00001941"/>
    </source>
</evidence>
<dbReference type="GO" id="GO:0016787">
    <property type="term" value="F:hydrolase activity"/>
    <property type="evidence" value="ECO:0007669"/>
    <property type="project" value="UniProtKB-KW"/>
</dbReference>
<organism evidence="9 10">
    <name type="scientific">Diplocloster agilis</name>
    <dbReference type="NCBI Taxonomy" id="2850323"/>
    <lineage>
        <taxon>Bacteria</taxon>
        <taxon>Bacillati</taxon>
        <taxon>Bacillota</taxon>
        <taxon>Clostridia</taxon>
        <taxon>Lachnospirales</taxon>
        <taxon>Lachnospiraceae</taxon>
        <taxon>Diplocloster</taxon>
    </lineage>
</organism>
<evidence type="ECO:0000256" key="4">
    <source>
        <dbReference type="ARBA" id="ARBA00022723"/>
    </source>
</evidence>
<dbReference type="Proteomes" id="UP000712157">
    <property type="component" value="Unassembled WGS sequence"/>
</dbReference>
<reference evidence="9" key="1">
    <citation type="submission" date="2021-06" db="EMBL/GenBank/DDBJ databases">
        <title>Description of novel taxa of the family Lachnospiraceae.</title>
        <authorList>
            <person name="Chaplin A.V."/>
            <person name="Sokolova S.R."/>
            <person name="Pikina A.P."/>
            <person name="Korzhanova M."/>
            <person name="Belova V."/>
            <person name="Korostin D."/>
            <person name="Efimov B.A."/>
        </authorList>
    </citation>
    <scope>NUCLEOTIDE SEQUENCE</scope>
    <source>
        <strain evidence="9">ASD5720</strain>
    </source>
</reference>
<evidence type="ECO:0000313" key="9">
    <source>
        <dbReference type="EMBL" id="MBU9738382.1"/>
    </source>
</evidence>
<dbReference type="RefSeq" id="WP_238722576.1">
    <property type="nucleotide sequence ID" value="NZ_JAHQCW010000034.1"/>
</dbReference>
<dbReference type="InterPro" id="IPR011650">
    <property type="entry name" value="Peptidase_M20_dimer"/>
</dbReference>
<gene>
    <name evidence="9" type="ORF">KTH89_17700</name>
</gene>
<comment type="cofactor">
    <cofactor evidence="2">
        <name>Zn(2+)</name>
        <dbReference type="ChEBI" id="CHEBI:29105"/>
    </cofactor>
</comment>
<evidence type="ECO:0000256" key="6">
    <source>
        <dbReference type="ARBA" id="ARBA00022833"/>
    </source>
</evidence>
<dbReference type="AlphaFoldDB" id="A0A949K8M3"/>
<dbReference type="Pfam" id="PF07687">
    <property type="entry name" value="M20_dimer"/>
    <property type="match status" value="1"/>
</dbReference>
<comment type="caution">
    <text evidence="9">The sequence shown here is derived from an EMBL/GenBank/DDBJ whole genome shotgun (WGS) entry which is preliminary data.</text>
</comment>
<evidence type="ECO:0000259" key="8">
    <source>
        <dbReference type="Pfam" id="PF07687"/>
    </source>
</evidence>
<evidence type="ECO:0000313" key="10">
    <source>
        <dbReference type="Proteomes" id="UP000712157"/>
    </source>
</evidence>
<dbReference type="PANTHER" id="PTHR43808">
    <property type="entry name" value="ACETYLORNITHINE DEACETYLASE"/>
    <property type="match status" value="1"/>
</dbReference>
<evidence type="ECO:0000256" key="2">
    <source>
        <dbReference type="ARBA" id="ARBA00001947"/>
    </source>
</evidence>
<dbReference type="CDD" id="cd08659">
    <property type="entry name" value="M20_ArgE_DapE-like"/>
    <property type="match status" value="1"/>
</dbReference>
<keyword evidence="4" id="KW-0479">Metal-binding</keyword>
<dbReference type="Gene3D" id="3.30.70.360">
    <property type="match status" value="1"/>
</dbReference>
<dbReference type="EMBL" id="JAHQCW010000034">
    <property type="protein sequence ID" value="MBU9738382.1"/>
    <property type="molecule type" value="Genomic_DNA"/>
</dbReference>
<dbReference type="InterPro" id="IPR036264">
    <property type="entry name" value="Bact_exopeptidase_dim_dom"/>
</dbReference>
<comment type="cofactor">
    <cofactor evidence="1">
        <name>Co(2+)</name>
        <dbReference type="ChEBI" id="CHEBI:48828"/>
    </cofactor>
</comment>
<dbReference type="InterPro" id="IPR010182">
    <property type="entry name" value="ArgE/DapE"/>
</dbReference>
<dbReference type="InterPro" id="IPR002933">
    <property type="entry name" value="Peptidase_M20"/>
</dbReference>
<accession>A0A949K8M3</accession>
<sequence>MNNLNQEDALQFLTGVLSVPSVNGTDGERAMAEYLCTYLNSHGIAATLQPIDDRHANVIGRIPGKSDQTVIWNGHLDTVPWGKLDEWDTDPSLPIRLGNRIYARGASDMKSGLAAMAYVCAKMAENHVVPDDTILFLGTCDEEKGGLGAESFLSIAREEHPSFLLIGEPTGCRLGIAQKGCLWLSLSVNGKTSHGANPEEGGNALEGGFEVLRELKCYINSFYHEILGASTMQVTMAEGGIAPNMTPDHARFLADIRIVPALTRDMALHHLRRLCAEYTQKLGGKVTFDIELQNERMGIEIPKEDRRLSQFEEILRSQGLPVEYSGISYFTDASILLRQFTGCPVLLYGPGDPQLCHKPNESVDVRNYLKSLETYRSFYHRD</sequence>
<keyword evidence="10" id="KW-1185">Reference proteome</keyword>
<name>A0A949K8M3_9FIRM</name>
<protein>
    <submittedName>
        <fullName evidence="9">M20 family metallopeptidase</fullName>
    </submittedName>
</protein>
<dbReference type="SUPFAM" id="SSF55031">
    <property type="entry name" value="Bacterial exopeptidase dimerisation domain"/>
    <property type="match status" value="1"/>
</dbReference>
<dbReference type="NCBIfam" id="TIGR01910">
    <property type="entry name" value="DapE-ArgE"/>
    <property type="match status" value="1"/>
</dbReference>
<feature type="domain" description="Peptidase M20 dimerisation" evidence="8">
    <location>
        <begin position="176"/>
        <end position="277"/>
    </location>
</feature>
<dbReference type="GO" id="GO:0046872">
    <property type="term" value="F:metal ion binding"/>
    <property type="evidence" value="ECO:0007669"/>
    <property type="project" value="UniProtKB-KW"/>
</dbReference>